<dbReference type="EMBL" id="QKYT01000104">
    <property type="protein sequence ID" value="RIA93444.1"/>
    <property type="molecule type" value="Genomic_DNA"/>
</dbReference>
<comment type="caution">
    <text evidence="1">The sequence shown here is derived from an EMBL/GenBank/DDBJ whole genome shotgun (WGS) entry which is preliminary data.</text>
</comment>
<reference evidence="1 2" key="1">
    <citation type="submission" date="2018-06" db="EMBL/GenBank/DDBJ databases">
        <title>Comparative genomics reveals the genomic features of Rhizophagus irregularis, R. cerebriforme, R. diaphanum and Gigaspora rosea, and their symbiotic lifestyle signature.</title>
        <authorList>
            <person name="Morin E."/>
            <person name="San Clemente H."/>
            <person name="Chen E.C.H."/>
            <person name="De La Providencia I."/>
            <person name="Hainaut M."/>
            <person name="Kuo A."/>
            <person name="Kohler A."/>
            <person name="Murat C."/>
            <person name="Tang N."/>
            <person name="Roy S."/>
            <person name="Loubradou J."/>
            <person name="Henrissat B."/>
            <person name="Grigoriev I.V."/>
            <person name="Corradi N."/>
            <person name="Roux C."/>
            <person name="Martin F.M."/>
        </authorList>
    </citation>
    <scope>NUCLEOTIDE SEQUENCE [LARGE SCALE GENOMIC DNA]</scope>
    <source>
        <strain evidence="1 2">DAOM 227022</strain>
    </source>
</reference>
<accession>A0A397TEY5</accession>
<evidence type="ECO:0000313" key="1">
    <source>
        <dbReference type="EMBL" id="RIA93444.1"/>
    </source>
</evidence>
<keyword evidence="2" id="KW-1185">Reference proteome</keyword>
<protein>
    <recommendedName>
        <fullName evidence="3">F-box domain-containing protein</fullName>
    </recommendedName>
</protein>
<dbReference type="Proteomes" id="UP000265703">
    <property type="component" value="Unassembled WGS sequence"/>
</dbReference>
<organism evidence="1 2">
    <name type="scientific">Glomus cerebriforme</name>
    <dbReference type="NCBI Taxonomy" id="658196"/>
    <lineage>
        <taxon>Eukaryota</taxon>
        <taxon>Fungi</taxon>
        <taxon>Fungi incertae sedis</taxon>
        <taxon>Mucoromycota</taxon>
        <taxon>Glomeromycotina</taxon>
        <taxon>Glomeromycetes</taxon>
        <taxon>Glomerales</taxon>
        <taxon>Glomeraceae</taxon>
        <taxon>Glomus</taxon>
    </lineage>
</organism>
<evidence type="ECO:0000313" key="2">
    <source>
        <dbReference type="Proteomes" id="UP000265703"/>
    </source>
</evidence>
<evidence type="ECO:0008006" key="3">
    <source>
        <dbReference type="Google" id="ProtNLM"/>
    </source>
</evidence>
<gene>
    <name evidence="1" type="ORF">C1645_16156</name>
</gene>
<proteinExistence type="predicted"/>
<sequence length="373" mass="44705">MTISYELLWLIFKEMFPKGRYTFSEEYNRNVLSFMLVNKNWCNYFLPILWSAPFFYPLGNRISTINTYLSCLSLEQKQYLQNYGITLPSTLYDKPKYNYPTYLKELQIHILAKSIIEWCIEYDELYCHDIILRCLLELFSSKGSKIDYFEFGCMEYYSIKYNCWTKYPDTFSNINSFNFNILIKDSIKNIFKDTRHMLLSKDALYLYNFLKTLSKICNKLEFLTADFEGTLWHEPYFDHVQCSIDLGILISSQQNLQNFELIKYKGCRDACWLDSLKTHKISLSRIYFNEIEFLYCDDKLNNNNNISNSNSNNNNCNNNSNNDGKFKIETPLLDATFPKFKYVGFRSGYLEWREWVKNQHYKYNKRYNVTPKI</sequence>
<dbReference type="AlphaFoldDB" id="A0A397TEY5"/>
<name>A0A397TEY5_9GLOM</name>
<dbReference type="OrthoDB" id="2367385at2759"/>